<evidence type="ECO:0000256" key="3">
    <source>
        <dbReference type="ARBA" id="ARBA00022679"/>
    </source>
</evidence>
<name>A0A177A662_9PEZI</name>
<comment type="similarity">
    <text evidence="2 7">Belongs to the thiamine pyrophosphokinase family.</text>
</comment>
<dbReference type="InterPro" id="IPR007371">
    <property type="entry name" value="TPK_catalytic"/>
</dbReference>
<keyword evidence="4 7" id="KW-0547">Nucleotide-binding</keyword>
<dbReference type="EC" id="2.7.6.2" evidence="7"/>
<dbReference type="PANTHER" id="PTHR13622">
    <property type="entry name" value="THIAMIN PYROPHOSPHOKINASE"/>
    <property type="match status" value="1"/>
</dbReference>
<keyword evidence="3 7" id="KW-0808">Transferase</keyword>
<gene>
    <name evidence="9" type="ORF">VC83_06758</name>
</gene>
<dbReference type="NCBIfam" id="TIGR01378">
    <property type="entry name" value="thi_PPkinase"/>
    <property type="match status" value="1"/>
</dbReference>
<comment type="catalytic activity">
    <reaction evidence="7">
        <text>thiamine + ATP = thiamine diphosphate + AMP + H(+)</text>
        <dbReference type="Rhea" id="RHEA:11576"/>
        <dbReference type="ChEBI" id="CHEBI:15378"/>
        <dbReference type="ChEBI" id="CHEBI:18385"/>
        <dbReference type="ChEBI" id="CHEBI:30616"/>
        <dbReference type="ChEBI" id="CHEBI:58937"/>
        <dbReference type="ChEBI" id="CHEBI:456215"/>
    </reaction>
</comment>
<dbReference type="GeneID" id="36289814"/>
<dbReference type="CDD" id="cd07995">
    <property type="entry name" value="TPK"/>
    <property type="match status" value="1"/>
</dbReference>
<dbReference type="GO" id="GO:0004788">
    <property type="term" value="F:thiamine diphosphokinase activity"/>
    <property type="evidence" value="ECO:0007669"/>
    <property type="project" value="UniProtKB-UniRule"/>
</dbReference>
<evidence type="ECO:0000256" key="6">
    <source>
        <dbReference type="ARBA" id="ARBA00022840"/>
    </source>
</evidence>
<dbReference type="InterPro" id="IPR016966">
    <property type="entry name" value="Thiamin_pyrophosphokinase_euk"/>
</dbReference>
<proteinExistence type="inferred from homology"/>
<dbReference type="Proteomes" id="UP000077154">
    <property type="component" value="Unassembled WGS sequence"/>
</dbReference>
<evidence type="ECO:0000256" key="1">
    <source>
        <dbReference type="ARBA" id="ARBA00005078"/>
    </source>
</evidence>
<evidence type="ECO:0000256" key="2">
    <source>
        <dbReference type="ARBA" id="ARBA00006785"/>
    </source>
</evidence>
<dbReference type="RefSeq" id="XP_024321798.1">
    <property type="nucleotide sequence ID" value="XM_024470347.1"/>
</dbReference>
<dbReference type="InterPro" id="IPR007373">
    <property type="entry name" value="Thiamin_PyroPKinase_B1-bd"/>
</dbReference>
<accession>A0A177A662</accession>
<dbReference type="Pfam" id="PF04265">
    <property type="entry name" value="TPK_B1_binding"/>
    <property type="match status" value="1"/>
</dbReference>
<dbReference type="InterPro" id="IPR036759">
    <property type="entry name" value="TPK_catalytic_sf"/>
</dbReference>
<dbReference type="UniPathway" id="UPA00060">
    <property type="reaction ID" value="UER00597"/>
</dbReference>
<dbReference type="PIRSF" id="PIRSF031057">
    <property type="entry name" value="Thiamin_pyrophosphokinase"/>
    <property type="match status" value="1"/>
</dbReference>
<sequence>MENSTGAASPVMKWDPARLISHDHGYEGYALLTLNQPLDNLDLLRSLWERAGYRIAADGGANRLHKVFHGDSTFENLMKKIPLEVIHGDLDSLHQTTRSWALAHSMEVVLDPSQDSTDFTKCVSYISKHCLPKCDSAPDIIVLGGLGGRVDQGLSILHHLYKGPQIYPHGRIYLVSTSAITFLLTAGTHQIVVKNPEARVLGKNIGILPVGVPAKITTKGLKWDVEDWETSFGGQVSTSNMVREAEVTVTTNADVLFTIDLDMGGEE</sequence>
<evidence type="ECO:0000256" key="7">
    <source>
        <dbReference type="PIRNR" id="PIRNR031057"/>
    </source>
</evidence>
<dbReference type="eggNOG" id="KOG3153">
    <property type="taxonomic scope" value="Eukaryota"/>
</dbReference>
<dbReference type="SUPFAM" id="SSF63999">
    <property type="entry name" value="Thiamin pyrophosphokinase, catalytic domain"/>
    <property type="match status" value="1"/>
</dbReference>
<dbReference type="VEuPathDB" id="FungiDB:GMDG_02345"/>
<dbReference type="Gene3D" id="3.40.50.10240">
    <property type="entry name" value="Thiamin pyrophosphokinase, catalytic domain"/>
    <property type="match status" value="1"/>
</dbReference>
<dbReference type="SMART" id="SM00983">
    <property type="entry name" value="TPK_B1_binding"/>
    <property type="match status" value="1"/>
</dbReference>
<dbReference type="SUPFAM" id="SSF63862">
    <property type="entry name" value="Thiamin pyrophosphokinase, substrate-binding domain"/>
    <property type="match status" value="1"/>
</dbReference>
<dbReference type="InterPro" id="IPR036371">
    <property type="entry name" value="TPK_B1-bd_sf"/>
</dbReference>
<dbReference type="EMBL" id="KV441404">
    <property type="protein sequence ID" value="OAF56504.2"/>
    <property type="molecule type" value="Genomic_DNA"/>
</dbReference>
<keyword evidence="5 7" id="KW-0418">Kinase</keyword>
<keyword evidence="6 7" id="KW-0067">ATP-binding</keyword>
<dbReference type="GO" id="GO:0016301">
    <property type="term" value="F:kinase activity"/>
    <property type="evidence" value="ECO:0007669"/>
    <property type="project" value="UniProtKB-UniRule"/>
</dbReference>
<dbReference type="Pfam" id="PF04263">
    <property type="entry name" value="TPK_catalytic"/>
    <property type="match status" value="1"/>
</dbReference>
<dbReference type="PANTHER" id="PTHR13622:SF8">
    <property type="entry name" value="THIAMIN PYROPHOSPHOKINASE 1"/>
    <property type="match status" value="1"/>
</dbReference>
<dbReference type="InterPro" id="IPR006282">
    <property type="entry name" value="Thi_PPkinase"/>
</dbReference>
<dbReference type="AlphaFoldDB" id="A0A177A662"/>
<dbReference type="GO" id="GO:0005524">
    <property type="term" value="F:ATP binding"/>
    <property type="evidence" value="ECO:0007669"/>
    <property type="project" value="UniProtKB-UniRule"/>
</dbReference>
<evidence type="ECO:0000259" key="8">
    <source>
        <dbReference type="SMART" id="SM00983"/>
    </source>
</evidence>
<reference evidence="9" key="1">
    <citation type="submission" date="2016-03" db="EMBL/GenBank/DDBJ databases">
        <title>Updated assembly of Pseudogymnoascus destructans, the fungus causing white-nose syndrome of bats.</title>
        <authorList>
            <person name="Palmer J.M."/>
            <person name="Drees K.P."/>
            <person name="Foster J.T."/>
            <person name="Lindner D.L."/>
        </authorList>
    </citation>
    <scope>NUCLEOTIDE SEQUENCE [LARGE SCALE GENOMIC DNA]</scope>
    <source>
        <strain evidence="9">20631-21</strain>
    </source>
</reference>
<dbReference type="GO" id="GO:0006772">
    <property type="term" value="P:thiamine metabolic process"/>
    <property type="evidence" value="ECO:0007669"/>
    <property type="project" value="InterPro"/>
</dbReference>
<dbReference type="OrthoDB" id="25149at2759"/>
<evidence type="ECO:0000313" key="9">
    <source>
        <dbReference type="EMBL" id="OAF56504.2"/>
    </source>
</evidence>
<organism evidence="9">
    <name type="scientific">Pseudogymnoascus destructans</name>
    <dbReference type="NCBI Taxonomy" id="655981"/>
    <lineage>
        <taxon>Eukaryota</taxon>
        <taxon>Fungi</taxon>
        <taxon>Dikarya</taxon>
        <taxon>Ascomycota</taxon>
        <taxon>Pezizomycotina</taxon>
        <taxon>Leotiomycetes</taxon>
        <taxon>Thelebolales</taxon>
        <taxon>Thelebolaceae</taxon>
        <taxon>Pseudogymnoascus</taxon>
    </lineage>
</organism>
<evidence type="ECO:0000256" key="5">
    <source>
        <dbReference type="ARBA" id="ARBA00022777"/>
    </source>
</evidence>
<dbReference type="GO" id="GO:0030975">
    <property type="term" value="F:thiamine binding"/>
    <property type="evidence" value="ECO:0007669"/>
    <property type="project" value="UniProtKB-UniRule"/>
</dbReference>
<evidence type="ECO:0000256" key="4">
    <source>
        <dbReference type="ARBA" id="ARBA00022741"/>
    </source>
</evidence>
<dbReference type="GO" id="GO:0009229">
    <property type="term" value="P:thiamine diphosphate biosynthetic process"/>
    <property type="evidence" value="ECO:0007669"/>
    <property type="project" value="UniProtKB-UniRule"/>
</dbReference>
<protein>
    <recommendedName>
        <fullName evidence="7">Thiamine pyrophosphokinase</fullName>
        <ecNumber evidence="7">2.7.6.2</ecNumber>
    </recommendedName>
</protein>
<feature type="domain" description="Thiamin pyrophosphokinase thiamin-binding" evidence="8">
    <location>
        <begin position="187"/>
        <end position="256"/>
    </location>
</feature>
<comment type="pathway">
    <text evidence="1 7">Cofactor biosynthesis; thiamine diphosphate biosynthesis; thiamine diphosphate from thiamine: step 1/1.</text>
</comment>